<evidence type="ECO:0008006" key="5">
    <source>
        <dbReference type="Google" id="ProtNLM"/>
    </source>
</evidence>
<feature type="signal peptide" evidence="2">
    <location>
        <begin position="1"/>
        <end position="18"/>
    </location>
</feature>
<accession>A0ABV0VL01</accession>
<proteinExistence type="predicted"/>
<feature type="compositionally biased region" description="Polar residues" evidence="1">
    <location>
        <begin position="48"/>
        <end position="60"/>
    </location>
</feature>
<name>A0ABV0VL01_9TELE</name>
<reference evidence="3 4" key="1">
    <citation type="submission" date="2021-06" db="EMBL/GenBank/DDBJ databases">
        <authorList>
            <person name="Palmer J.M."/>
        </authorList>
    </citation>
    <scope>NUCLEOTIDE SEQUENCE [LARGE SCALE GENOMIC DNA]</scope>
    <source>
        <strain evidence="4">if_2019</strain>
        <tissue evidence="3">Muscle</tissue>
    </source>
</reference>
<protein>
    <recommendedName>
        <fullName evidence="5">Secreted protein</fullName>
    </recommendedName>
</protein>
<sequence length="68" mass="7668">MQTLHVWTFWNFFHGLFLQLQHHQLPPASNQTHSDFRDCSCDGVLRNDAQTTGNSVSVTQEGAGLRSP</sequence>
<comment type="caution">
    <text evidence="3">The sequence shown here is derived from an EMBL/GenBank/DDBJ whole genome shotgun (WGS) entry which is preliminary data.</text>
</comment>
<feature type="chain" id="PRO_5046081976" description="Secreted protein" evidence="2">
    <location>
        <begin position="19"/>
        <end position="68"/>
    </location>
</feature>
<keyword evidence="2" id="KW-0732">Signal</keyword>
<evidence type="ECO:0000256" key="2">
    <source>
        <dbReference type="SAM" id="SignalP"/>
    </source>
</evidence>
<dbReference type="Proteomes" id="UP001482620">
    <property type="component" value="Unassembled WGS sequence"/>
</dbReference>
<keyword evidence="4" id="KW-1185">Reference proteome</keyword>
<feature type="region of interest" description="Disordered" evidence="1">
    <location>
        <begin position="46"/>
        <end position="68"/>
    </location>
</feature>
<dbReference type="EMBL" id="JAHRIQ010110484">
    <property type="protein sequence ID" value="MEQ2257408.1"/>
    <property type="molecule type" value="Genomic_DNA"/>
</dbReference>
<evidence type="ECO:0000313" key="3">
    <source>
        <dbReference type="EMBL" id="MEQ2257408.1"/>
    </source>
</evidence>
<evidence type="ECO:0000256" key="1">
    <source>
        <dbReference type="SAM" id="MobiDB-lite"/>
    </source>
</evidence>
<gene>
    <name evidence="3" type="ORF">ILYODFUR_034466</name>
</gene>
<evidence type="ECO:0000313" key="4">
    <source>
        <dbReference type="Proteomes" id="UP001482620"/>
    </source>
</evidence>
<organism evidence="3 4">
    <name type="scientific">Ilyodon furcidens</name>
    <name type="common">goldbreast splitfin</name>
    <dbReference type="NCBI Taxonomy" id="33524"/>
    <lineage>
        <taxon>Eukaryota</taxon>
        <taxon>Metazoa</taxon>
        <taxon>Chordata</taxon>
        <taxon>Craniata</taxon>
        <taxon>Vertebrata</taxon>
        <taxon>Euteleostomi</taxon>
        <taxon>Actinopterygii</taxon>
        <taxon>Neopterygii</taxon>
        <taxon>Teleostei</taxon>
        <taxon>Neoteleostei</taxon>
        <taxon>Acanthomorphata</taxon>
        <taxon>Ovalentaria</taxon>
        <taxon>Atherinomorphae</taxon>
        <taxon>Cyprinodontiformes</taxon>
        <taxon>Goodeidae</taxon>
        <taxon>Ilyodon</taxon>
    </lineage>
</organism>